<reference evidence="1" key="1">
    <citation type="submission" date="2016-10" db="EMBL/GenBank/DDBJ databases">
        <authorList>
            <person name="See-Too W.S."/>
        </authorList>
    </citation>
    <scope>NUCLEOTIDE SEQUENCE</scope>
    <source>
        <strain evidence="1">L10.15</strain>
    </source>
</reference>
<name>A0A1B1S1N8_9BACL</name>
<dbReference type="AlphaFoldDB" id="A0A1B1S1N8"/>
<dbReference type="EMBL" id="CP016540">
    <property type="protein sequence ID" value="ANU27069.1"/>
    <property type="molecule type" value="Genomic_DNA"/>
</dbReference>
<evidence type="ECO:0000313" key="2">
    <source>
        <dbReference type="Proteomes" id="UP000053354"/>
    </source>
</evidence>
<keyword evidence="2" id="KW-1185">Reference proteome</keyword>
<protein>
    <submittedName>
        <fullName evidence="1">Uncharacterized protein</fullName>
    </submittedName>
</protein>
<proteinExistence type="predicted"/>
<dbReference type="Proteomes" id="UP000053354">
    <property type="component" value="Chromosome"/>
</dbReference>
<dbReference type="KEGG" id="pll:I858_008705"/>
<sequence>MKKFDCKNGWFIEMHPESEIYLNSNKVAVVDYENALIAVIQFEDDKIDFLHTNYNLNPKLLINEKTIVFPDMPEDE</sequence>
<accession>A0A1B1S1N8</accession>
<dbReference type="RefSeq" id="WP_038703704.1">
    <property type="nucleotide sequence ID" value="NZ_CP016540.2"/>
</dbReference>
<organism evidence="1 2">
    <name type="scientific">Planococcus versutus</name>
    <dbReference type="NCBI Taxonomy" id="1302659"/>
    <lineage>
        <taxon>Bacteria</taxon>
        <taxon>Bacillati</taxon>
        <taxon>Bacillota</taxon>
        <taxon>Bacilli</taxon>
        <taxon>Bacillales</taxon>
        <taxon>Caryophanaceae</taxon>
        <taxon>Planococcus</taxon>
    </lineage>
</organism>
<evidence type="ECO:0000313" key="1">
    <source>
        <dbReference type="EMBL" id="ANU27069.1"/>
    </source>
</evidence>
<gene>
    <name evidence="1" type="ORF">I858_008705</name>
</gene>
<dbReference type="OrthoDB" id="2875919at2"/>